<gene>
    <name evidence="1" type="ORF">KTT_51690</name>
</gene>
<evidence type="ECO:0008006" key="3">
    <source>
        <dbReference type="Google" id="ProtNLM"/>
    </source>
</evidence>
<dbReference type="AlphaFoldDB" id="A0A402A809"/>
<reference evidence="2" key="1">
    <citation type="submission" date="2018-12" db="EMBL/GenBank/DDBJ databases">
        <title>Tengunoibacter tsumagoiensis gen. nov., sp. nov., Dictyobacter kobayashii sp. nov., D. alpinus sp. nov., and D. joshuensis sp. nov. and description of Dictyobacteraceae fam. nov. within the order Ktedonobacterales isolated from Tengu-no-mugimeshi.</title>
        <authorList>
            <person name="Wang C.M."/>
            <person name="Zheng Y."/>
            <person name="Sakai Y."/>
            <person name="Toyoda A."/>
            <person name="Minakuchi Y."/>
            <person name="Abe K."/>
            <person name="Yokota A."/>
            <person name="Yabe S."/>
        </authorList>
    </citation>
    <scope>NUCLEOTIDE SEQUENCE [LARGE SCALE GENOMIC DNA]</scope>
    <source>
        <strain evidence="2">Uno3</strain>
    </source>
</reference>
<dbReference type="RefSeq" id="WP_161975764.1">
    <property type="nucleotide sequence ID" value="NZ_BIFR01000002.1"/>
</dbReference>
<dbReference type="Pfam" id="PF04343">
    <property type="entry name" value="DUF488"/>
    <property type="match status" value="1"/>
</dbReference>
<name>A0A402A809_9CHLR</name>
<proteinExistence type="predicted"/>
<dbReference type="Proteomes" id="UP000287352">
    <property type="component" value="Unassembled WGS sequence"/>
</dbReference>
<sequence>MKVFALGYADPAAEQKLVTWMEDLSTVLVDIRFRPVSRWHPEWNKRRLQERWGARYLTIQALGNINYNQPDMPIKIQDPDKGIAELVRLMQAGYQPIVLCACKHYATCHRHTVIELLQAQCPEIEVIQ</sequence>
<evidence type="ECO:0000313" key="2">
    <source>
        <dbReference type="Proteomes" id="UP000287352"/>
    </source>
</evidence>
<comment type="caution">
    <text evidence="1">The sequence shown here is derived from an EMBL/GenBank/DDBJ whole genome shotgun (WGS) entry which is preliminary data.</text>
</comment>
<protein>
    <recommendedName>
        <fullName evidence="3">DUF488 domain-containing protein</fullName>
    </recommendedName>
</protein>
<accession>A0A402A809</accession>
<dbReference type="EMBL" id="BIFR01000002">
    <property type="protein sequence ID" value="GCE15310.1"/>
    <property type="molecule type" value="Genomic_DNA"/>
</dbReference>
<organism evidence="1 2">
    <name type="scientific">Tengunoibacter tsumagoiensis</name>
    <dbReference type="NCBI Taxonomy" id="2014871"/>
    <lineage>
        <taxon>Bacteria</taxon>
        <taxon>Bacillati</taxon>
        <taxon>Chloroflexota</taxon>
        <taxon>Ktedonobacteria</taxon>
        <taxon>Ktedonobacterales</taxon>
        <taxon>Dictyobacteraceae</taxon>
        <taxon>Tengunoibacter</taxon>
    </lineage>
</organism>
<keyword evidence="2" id="KW-1185">Reference proteome</keyword>
<dbReference type="InterPro" id="IPR007438">
    <property type="entry name" value="DUF488"/>
</dbReference>
<evidence type="ECO:0000313" key="1">
    <source>
        <dbReference type="EMBL" id="GCE15310.1"/>
    </source>
</evidence>